<dbReference type="Proteomes" id="UP000275408">
    <property type="component" value="Unassembled WGS sequence"/>
</dbReference>
<name>A0A3M6UFU3_POCDA</name>
<accession>A0A3M6UFU3</accession>
<comment type="caution">
    <text evidence="1">The sequence shown here is derived from an EMBL/GenBank/DDBJ whole genome shotgun (WGS) entry which is preliminary data.</text>
</comment>
<proteinExistence type="predicted"/>
<feature type="non-terminal residue" evidence="1">
    <location>
        <position position="1"/>
    </location>
</feature>
<reference evidence="1 2" key="1">
    <citation type="journal article" date="2018" name="Sci. Rep.">
        <title>Comparative analysis of the Pocillopora damicornis genome highlights role of immune system in coral evolution.</title>
        <authorList>
            <person name="Cunning R."/>
            <person name="Bay R.A."/>
            <person name="Gillette P."/>
            <person name="Baker A.C."/>
            <person name="Traylor-Knowles N."/>
        </authorList>
    </citation>
    <scope>NUCLEOTIDE SEQUENCE [LARGE SCALE GENOMIC DNA]</scope>
    <source>
        <strain evidence="1">RSMAS</strain>
        <tissue evidence="1">Whole animal</tissue>
    </source>
</reference>
<dbReference type="AlphaFoldDB" id="A0A3M6UFU3"/>
<gene>
    <name evidence="1" type="ORF">pdam_00019789</name>
</gene>
<keyword evidence="2" id="KW-1185">Reference proteome</keyword>
<feature type="non-terminal residue" evidence="1">
    <location>
        <position position="77"/>
    </location>
</feature>
<organism evidence="1 2">
    <name type="scientific">Pocillopora damicornis</name>
    <name type="common">Cauliflower coral</name>
    <name type="synonym">Millepora damicornis</name>
    <dbReference type="NCBI Taxonomy" id="46731"/>
    <lineage>
        <taxon>Eukaryota</taxon>
        <taxon>Metazoa</taxon>
        <taxon>Cnidaria</taxon>
        <taxon>Anthozoa</taxon>
        <taxon>Hexacorallia</taxon>
        <taxon>Scleractinia</taxon>
        <taxon>Astrocoeniina</taxon>
        <taxon>Pocilloporidae</taxon>
        <taxon>Pocillopora</taxon>
    </lineage>
</organism>
<evidence type="ECO:0000313" key="1">
    <source>
        <dbReference type="EMBL" id="RMX52557.1"/>
    </source>
</evidence>
<protein>
    <submittedName>
        <fullName evidence="1">Uncharacterized protein</fullName>
    </submittedName>
</protein>
<sequence>PNNNSQVISDPSHIPSILYEHFASVSTKLANDVLRQCDVLLLPNNKSYGLYSFPAQCLKCSCDILSPVQSKIFKTSL</sequence>
<dbReference type="EMBL" id="RCHS01001612">
    <property type="protein sequence ID" value="RMX52557.1"/>
    <property type="molecule type" value="Genomic_DNA"/>
</dbReference>
<evidence type="ECO:0000313" key="2">
    <source>
        <dbReference type="Proteomes" id="UP000275408"/>
    </source>
</evidence>